<name>S0EX42_CHTCT</name>
<dbReference type="CDD" id="cd19501">
    <property type="entry name" value="RecA-like_FtsH"/>
    <property type="match status" value="1"/>
</dbReference>
<dbReference type="FunFam" id="3.40.50.300:FF:000001">
    <property type="entry name" value="ATP-dependent zinc metalloprotease FtsH"/>
    <property type="match status" value="1"/>
</dbReference>
<keyword evidence="7 15" id="KW-0547">Nucleotide-binding</keyword>
<evidence type="ECO:0000256" key="15">
    <source>
        <dbReference type="HAMAP-Rule" id="MF_01458"/>
    </source>
</evidence>
<dbReference type="GO" id="GO:0004176">
    <property type="term" value="F:ATP-dependent peptidase activity"/>
    <property type="evidence" value="ECO:0007669"/>
    <property type="project" value="InterPro"/>
</dbReference>
<evidence type="ECO:0000256" key="1">
    <source>
        <dbReference type="ARBA" id="ARBA00004370"/>
    </source>
</evidence>
<evidence type="ECO:0000256" key="12">
    <source>
        <dbReference type="ARBA" id="ARBA00023049"/>
    </source>
</evidence>
<feature type="domain" description="AAA+ ATPase" evidence="18">
    <location>
        <begin position="201"/>
        <end position="340"/>
    </location>
</feature>
<comment type="similarity">
    <text evidence="14 15">In the central section; belongs to the AAA ATPase family.</text>
</comment>
<dbReference type="InterPro" id="IPR027417">
    <property type="entry name" value="P-loop_NTPase"/>
</dbReference>
<dbReference type="GO" id="GO:0004222">
    <property type="term" value="F:metalloendopeptidase activity"/>
    <property type="evidence" value="ECO:0007669"/>
    <property type="project" value="InterPro"/>
</dbReference>
<dbReference type="eggNOG" id="COG0465">
    <property type="taxonomic scope" value="Bacteria"/>
</dbReference>
<dbReference type="Proteomes" id="UP000014227">
    <property type="component" value="Chromosome I"/>
</dbReference>
<dbReference type="HAMAP" id="MF_01458">
    <property type="entry name" value="FtsH"/>
    <property type="match status" value="1"/>
</dbReference>
<reference evidence="20" key="1">
    <citation type="submission" date="2013-03" db="EMBL/GenBank/DDBJ databases">
        <title>Genome sequence of Chthonomonas calidirosea, the first sequenced genome from the Armatimonadetes phylum (formally candidate division OP10).</title>
        <authorList>
            <person name="Lee K.C.Y."/>
            <person name="Morgan X.C."/>
            <person name="Dunfield P.F."/>
            <person name="Tamas I."/>
            <person name="Houghton K.M."/>
            <person name="Vyssotski M."/>
            <person name="Ryan J.L.J."/>
            <person name="Lagutin K."/>
            <person name="McDonald I.R."/>
            <person name="Stott M.B."/>
        </authorList>
    </citation>
    <scope>NUCLEOTIDE SEQUENCE [LARGE SCALE GENOMIC DNA]</scope>
    <source>
        <strain evidence="20">DSM 23976 / ICMP 18418 / T49</strain>
    </source>
</reference>
<keyword evidence="6 15" id="KW-0479">Metal-binding</keyword>
<keyword evidence="4 15" id="KW-0645">Protease</keyword>
<proteinExistence type="inferred from homology"/>
<feature type="binding site" evidence="15">
    <location>
        <position position="431"/>
    </location>
    <ligand>
        <name>Zn(2+)</name>
        <dbReference type="ChEBI" id="CHEBI:29105"/>
        <note>catalytic</note>
    </ligand>
</feature>
<dbReference type="SUPFAM" id="SSF140990">
    <property type="entry name" value="FtsH protease domain-like"/>
    <property type="match status" value="1"/>
</dbReference>
<dbReference type="GO" id="GO:0030163">
    <property type="term" value="P:protein catabolic process"/>
    <property type="evidence" value="ECO:0007669"/>
    <property type="project" value="UniProtKB-UniRule"/>
</dbReference>
<evidence type="ECO:0000256" key="7">
    <source>
        <dbReference type="ARBA" id="ARBA00022741"/>
    </source>
</evidence>
<comment type="cofactor">
    <cofactor evidence="15">
        <name>Zn(2+)</name>
        <dbReference type="ChEBI" id="CHEBI:29105"/>
    </cofactor>
    <text evidence="15">Binds 1 zinc ion per subunit.</text>
</comment>
<accession>S0EX42</accession>
<sequence length="655" mass="72502">MKGFAWFRFILIAGFVVAILAILLRSSFMGGLGSAGRTMTYSNFYRLLQTNPAQIERVTLTKDTIDVVLHGAMPGQDQEQELVLPPSDQAQADLIQLMSKQGVNFDFKHPVLGDIFSNIIEWLIIPFVFILFFYLFFVRQAQSSGNQALQFGRARVKRVTDSVPKVTFEDVAGVEEAKQELAEIVDFLKNAKKFQALGAKIPKGVLLLGPPGCGKTMLARAVAGEAGVPFFHISGSDFVEMFVGVGASRVRDLFDTAKAHRPSLIFIDEIDAVGRQRGTGVGGGHDEREQTLNQLLVEMDGFDPNAGVIVIAATNRPDVLDPALLRPGRFDRRVVVDAPDFAGRKAIFSVHLRGKPIDDDVNVDTLAKRTPGFTGADIANVVNEAAILAARRDKTRISMREFDEASERVVMGPERKSRRHTEKELRIVAYHELGHAIVAAKLPNADQVYKITIVPRGMSGGATWYIPKEDMQFLRTKQEMMDDIAATLGGRVAEELVFGDVTTGATSDLDRATDLARAMVCEYGMSERLGMVRLGRRMGSPFLGRDLMEDRDYSEEVARIIDEEVRAFIDQGYERARAILTEYREKMDLIAEVLIEKETLTREEFLALLEGRATPDDIRKGIDNTPTAPPAVGTQTTPPETEPPIIQPRLRPEPA</sequence>
<dbReference type="GO" id="GO:0016887">
    <property type="term" value="F:ATP hydrolysis activity"/>
    <property type="evidence" value="ECO:0007669"/>
    <property type="project" value="UniProtKB-UniRule"/>
</dbReference>
<keyword evidence="5 15" id="KW-0812">Transmembrane</keyword>
<comment type="subunit">
    <text evidence="15">Homohexamer.</text>
</comment>
<dbReference type="SUPFAM" id="SSF52540">
    <property type="entry name" value="P-loop containing nucleoside triphosphate hydrolases"/>
    <property type="match status" value="1"/>
</dbReference>
<dbReference type="InterPro" id="IPR003960">
    <property type="entry name" value="ATPase_AAA_CS"/>
</dbReference>
<dbReference type="InParanoid" id="S0EX42"/>
<evidence type="ECO:0000256" key="10">
    <source>
        <dbReference type="ARBA" id="ARBA00022840"/>
    </source>
</evidence>
<dbReference type="EMBL" id="HF951689">
    <property type="protein sequence ID" value="CCW34861.1"/>
    <property type="molecule type" value="Genomic_DNA"/>
</dbReference>
<organism evidence="19 20">
    <name type="scientific">Chthonomonas calidirosea (strain DSM 23976 / ICMP 18418 / T49)</name>
    <dbReference type="NCBI Taxonomy" id="1303518"/>
    <lineage>
        <taxon>Bacteria</taxon>
        <taxon>Bacillati</taxon>
        <taxon>Armatimonadota</taxon>
        <taxon>Chthonomonadia</taxon>
        <taxon>Chthonomonadales</taxon>
        <taxon>Chthonomonadaceae</taxon>
        <taxon>Chthonomonas</taxon>
    </lineage>
</organism>
<dbReference type="InterPro" id="IPR000642">
    <property type="entry name" value="Peptidase_M41"/>
</dbReference>
<dbReference type="InterPro" id="IPR005936">
    <property type="entry name" value="FtsH"/>
</dbReference>
<dbReference type="RefSeq" id="WP_016482410.1">
    <property type="nucleotide sequence ID" value="NC_021487.1"/>
</dbReference>
<keyword evidence="10 15" id="KW-0067">ATP-binding</keyword>
<dbReference type="Pfam" id="PF06480">
    <property type="entry name" value="FtsH_ext"/>
    <property type="match status" value="1"/>
</dbReference>
<dbReference type="InterPro" id="IPR011546">
    <property type="entry name" value="Pept_M41_FtsH_extracell"/>
</dbReference>
<dbReference type="GO" id="GO:0008270">
    <property type="term" value="F:zinc ion binding"/>
    <property type="evidence" value="ECO:0007669"/>
    <property type="project" value="UniProtKB-UniRule"/>
</dbReference>
<dbReference type="FunFam" id="1.20.58.760:FF:000001">
    <property type="entry name" value="ATP-dependent zinc metalloprotease FtsH"/>
    <property type="match status" value="1"/>
</dbReference>
<feature type="binding site" evidence="15">
    <location>
        <position position="508"/>
    </location>
    <ligand>
        <name>Zn(2+)</name>
        <dbReference type="ChEBI" id="CHEBI:29105"/>
        <note>catalytic</note>
    </ligand>
</feature>
<gene>
    <name evidence="15" type="primary">ftsH</name>
    <name evidence="19" type="ORF">CCALI_01039</name>
</gene>
<feature type="binding site" evidence="15">
    <location>
        <position position="435"/>
    </location>
    <ligand>
        <name>Zn(2+)</name>
        <dbReference type="ChEBI" id="CHEBI:29105"/>
        <note>catalytic</note>
    </ligand>
</feature>
<keyword evidence="8 15" id="KW-0378">Hydrolase</keyword>
<evidence type="ECO:0000256" key="9">
    <source>
        <dbReference type="ARBA" id="ARBA00022833"/>
    </source>
</evidence>
<dbReference type="FunCoup" id="S0EX42">
    <property type="interactions" value="454"/>
</dbReference>
<evidence type="ECO:0000256" key="13">
    <source>
        <dbReference type="ARBA" id="ARBA00023136"/>
    </source>
</evidence>
<dbReference type="STRING" id="454171.CP488_00117"/>
<dbReference type="AlphaFoldDB" id="S0EX42"/>
<evidence type="ECO:0000256" key="3">
    <source>
        <dbReference type="ARBA" id="ARBA00022475"/>
    </source>
</evidence>
<keyword evidence="12 15" id="KW-0482">Metalloprotease</keyword>
<evidence type="ECO:0000256" key="16">
    <source>
        <dbReference type="RuleBase" id="RU003651"/>
    </source>
</evidence>
<dbReference type="PANTHER" id="PTHR23076">
    <property type="entry name" value="METALLOPROTEASE M41 FTSH"/>
    <property type="match status" value="1"/>
</dbReference>
<dbReference type="NCBIfam" id="TIGR01241">
    <property type="entry name" value="FtsH_fam"/>
    <property type="match status" value="1"/>
</dbReference>
<dbReference type="FunFam" id="1.10.8.60:FF:000001">
    <property type="entry name" value="ATP-dependent zinc metalloprotease FtsH"/>
    <property type="match status" value="1"/>
</dbReference>
<evidence type="ECO:0000256" key="6">
    <source>
        <dbReference type="ARBA" id="ARBA00022723"/>
    </source>
</evidence>
<comment type="caution">
    <text evidence="15">Lacks conserved residue(s) required for the propagation of feature annotation.</text>
</comment>
<dbReference type="Gene3D" id="1.20.58.760">
    <property type="entry name" value="Peptidase M41"/>
    <property type="match status" value="1"/>
</dbReference>
<dbReference type="Gene3D" id="3.40.50.300">
    <property type="entry name" value="P-loop containing nucleotide triphosphate hydrolases"/>
    <property type="match status" value="1"/>
</dbReference>
<feature type="transmembrane region" description="Helical" evidence="15">
    <location>
        <begin position="6"/>
        <end position="24"/>
    </location>
</feature>
<keyword evidence="20" id="KW-1185">Reference proteome</keyword>
<dbReference type="MEROPS" id="M41.021"/>
<dbReference type="InterPro" id="IPR037219">
    <property type="entry name" value="Peptidase_M41-like"/>
</dbReference>
<comment type="function">
    <text evidence="15">Acts as a processive, ATP-dependent zinc metallopeptidase for both cytoplasmic and membrane proteins. Plays a role in the quality control of integral membrane proteins.</text>
</comment>
<evidence type="ECO:0000256" key="8">
    <source>
        <dbReference type="ARBA" id="ARBA00022801"/>
    </source>
</evidence>
<keyword evidence="13 15" id="KW-0472">Membrane</keyword>
<evidence type="ECO:0000313" key="19">
    <source>
        <dbReference type="EMBL" id="CCW34861.1"/>
    </source>
</evidence>
<evidence type="ECO:0000256" key="11">
    <source>
        <dbReference type="ARBA" id="ARBA00022989"/>
    </source>
</evidence>
<keyword evidence="9 15" id="KW-0862">Zinc</keyword>
<evidence type="ECO:0000256" key="5">
    <source>
        <dbReference type="ARBA" id="ARBA00022692"/>
    </source>
</evidence>
<evidence type="ECO:0000256" key="14">
    <source>
        <dbReference type="ARBA" id="ARBA00061570"/>
    </source>
</evidence>
<dbReference type="PANTHER" id="PTHR23076:SF97">
    <property type="entry name" value="ATP-DEPENDENT ZINC METALLOPROTEASE YME1L1"/>
    <property type="match status" value="1"/>
</dbReference>
<keyword evidence="3 15" id="KW-1003">Cell membrane</keyword>
<dbReference type="HOGENOM" id="CLU_000688_16_0_0"/>
<protein>
    <recommendedName>
        <fullName evidence="15">ATP-dependent zinc metalloprotease FtsH</fullName>
        <ecNumber evidence="15">3.4.24.-</ecNumber>
    </recommendedName>
</protein>
<dbReference type="PROSITE" id="PS00674">
    <property type="entry name" value="AAA"/>
    <property type="match status" value="1"/>
</dbReference>
<keyword evidence="11 15" id="KW-1133">Transmembrane helix</keyword>
<comment type="similarity">
    <text evidence="2 15">In the C-terminal section; belongs to the peptidase M41 family.</text>
</comment>
<dbReference type="InterPro" id="IPR003959">
    <property type="entry name" value="ATPase_AAA_core"/>
</dbReference>
<evidence type="ECO:0000259" key="18">
    <source>
        <dbReference type="SMART" id="SM00382"/>
    </source>
</evidence>
<dbReference type="EC" id="3.4.24.-" evidence="15"/>
<feature type="region of interest" description="Disordered" evidence="17">
    <location>
        <begin position="616"/>
        <end position="655"/>
    </location>
</feature>
<comment type="subcellular location">
    <subcellularLocation>
        <location evidence="15">Cell membrane</location>
        <topology evidence="15">Multi-pass membrane protein</topology>
        <orientation evidence="15">Cytoplasmic side</orientation>
    </subcellularLocation>
    <subcellularLocation>
        <location evidence="1">Membrane</location>
    </subcellularLocation>
</comment>
<dbReference type="Pfam" id="PF17862">
    <property type="entry name" value="AAA_lid_3"/>
    <property type="match status" value="1"/>
</dbReference>
<feature type="transmembrane region" description="Helical" evidence="15">
    <location>
        <begin position="115"/>
        <end position="137"/>
    </location>
</feature>
<dbReference type="GO" id="GO:0005886">
    <property type="term" value="C:plasma membrane"/>
    <property type="evidence" value="ECO:0007669"/>
    <property type="project" value="UniProtKB-SubCell"/>
</dbReference>
<dbReference type="Pfam" id="PF01434">
    <property type="entry name" value="Peptidase_M41"/>
    <property type="match status" value="1"/>
</dbReference>
<evidence type="ECO:0000256" key="4">
    <source>
        <dbReference type="ARBA" id="ARBA00022670"/>
    </source>
</evidence>
<dbReference type="GO" id="GO:0005524">
    <property type="term" value="F:ATP binding"/>
    <property type="evidence" value="ECO:0007669"/>
    <property type="project" value="UniProtKB-UniRule"/>
</dbReference>
<dbReference type="Gene3D" id="1.10.8.60">
    <property type="match status" value="1"/>
</dbReference>
<dbReference type="InterPro" id="IPR003593">
    <property type="entry name" value="AAA+_ATPase"/>
</dbReference>
<dbReference type="GO" id="GO:0006508">
    <property type="term" value="P:proteolysis"/>
    <property type="evidence" value="ECO:0007669"/>
    <property type="project" value="UniProtKB-KW"/>
</dbReference>
<dbReference type="InterPro" id="IPR041569">
    <property type="entry name" value="AAA_lid_3"/>
</dbReference>
<evidence type="ECO:0000256" key="17">
    <source>
        <dbReference type="SAM" id="MobiDB-lite"/>
    </source>
</evidence>
<evidence type="ECO:0000313" key="20">
    <source>
        <dbReference type="Proteomes" id="UP000014227"/>
    </source>
</evidence>
<dbReference type="PATRIC" id="fig|1303518.3.peg.1055"/>
<dbReference type="Pfam" id="PF00004">
    <property type="entry name" value="AAA"/>
    <property type="match status" value="1"/>
</dbReference>
<evidence type="ECO:0000256" key="2">
    <source>
        <dbReference type="ARBA" id="ARBA00010044"/>
    </source>
</evidence>
<feature type="active site" evidence="15">
    <location>
        <position position="432"/>
    </location>
</feature>
<dbReference type="SMART" id="SM00382">
    <property type="entry name" value="AAA"/>
    <property type="match status" value="1"/>
</dbReference>
<dbReference type="KEGG" id="ccz:CCALI_01039"/>
<comment type="similarity">
    <text evidence="16">Belongs to the AAA ATPase family.</text>
</comment>